<feature type="domain" description="C2H2-type" evidence="6">
    <location>
        <begin position="137"/>
        <end position="165"/>
    </location>
</feature>
<protein>
    <submittedName>
        <fullName evidence="8">Zinc finger and SCAN domain-containing protein 10-like</fullName>
    </submittedName>
</protein>
<dbReference type="Proteomes" id="UP000504618">
    <property type="component" value="Unplaced"/>
</dbReference>
<dbReference type="Gene3D" id="3.30.160.60">
    <property type="entry name" value="Classic Zinc Finger"/>
    <property type="match status" value="2"/>
</dbReference>
<evidence type="ECO:0000256" key="4">
    <source>
        <dbReference type="ARBA" id="ARBA00022833"/>
    </source>
</evidence>
<accession>A0A6J1R4G0</accession>
<keyword evidence="3 5" id="KW-0863">Zinc-finger</keyword>
<evidence type="ECO:0000256" key="3">
    <source>
        <dbReference type="ARBA" id="ARBA00022771"/>
    </source>
</evidence>
<dbReference type="PANTHER" id="PTHR24379:SF121">
    <property type="entry name" value="C2H2-TYPE DOMAIN-CONTAINING PROTEIN"/>
    <property type="match status" value="1"/>
</dbReference>
<dbReference type="PROSITE" id="PS50157">
    <property type="entry name" value="ZINC_FINGER_C2H2_2"/>
    <property type="match status" value="2"/>
</dbReference>
<dbReference type="Pfam" id="PF00096">
    <property type="entry name" value="zf-C2H2"/>
    <property type="match status" value="1"/>
</dbReference>
<sequence>MNERAKLRFFCDGLPREIWRRCKDELRCLKCTKRYSDWRSLRKHMNFFCQMEPLYPCPYCPHRARIPTLLKYHIVREHVGPTSIEETRFDPLAQQFEDLGEYVQGKPNVCPKCGKGYAWKASLQRHLSTVCGTRPKFFCSLCGYKTNRKDVLVRHIRHVHGTKLE</sequence>
<evidence type="ECO:0000256" key="1">
    <source>
        <dbReference type="ARBA" id="ARBA00022723"/>
    </source>
</evidence>
<evidence type="ECO:0000313" key="8">
    <source>
        <dbReference type="RefSeq" id="XP_024889492.1"/>
    </source>
</evidence>
<evidence type="ECO:0000259" key="6">
    <source>
        <dbReference type="PROSITE" id="PS50157"/>
    </source>
</evidence>
<gene>
    <name evidence="8" type="primary">LOC112465920</name>
</gene>
<dbReference type="GO" id="GO:0008270">
    <property type="term" value="F:zinc ion binding"/>
    <property type="evidence" value="ECO:0007669"/>
    <property type="project" value="UniProtKB-KW"/>
</dbReference>
<proteinExistence type="predicted"/>
<reference evidence="8" key="1">
    <citation type="submission" date="2025-08" db="UniProtKB">
        <authorList>
            <consortium name="RefSeq"/>
        </authorList>
    </citation>
    <scope>IDENTIFICATION</scope>
    <source>
        <tissue evidence="8">Whole body</tissue>
    </source>
</reference>
<keyword evidence="7" id="KW-1185">Reference proteome</keyword>
<evidence type="ECO:0000256" key="5">
    <source>
        <dbReference type="PROSITE-ProRule" id="PRU00042"/>
    </source>
</evidence>
<dbReference type="PANTHER" id="PTHR24379">
    <property type="entry name" value="KRAB AND ZINC FINGER DOMAIN-CONTAINING"/>
    <property type="match status" value="1"/>
</dbReference>
<feature type="domain" description="C2H2-type" evidence="6">
    <location>
        <begin position="108"/>
        <end position="135"/>
    </location>
</feature>
<dbReference type="SMART" id="SM00355">
    <property type="entry name" value="ZnF_C2H2"/>
    <property type="match status" value="4"/>
</dbReference>
<evidence type="ECO:0000313" key="7">
    <source>
        <dbReference type="Proteomes" id="UP000504618"/>
    </source>
</evidence>
<dbReference type="InterPro" id="IPR013087">
    <property type="entry name" value="Znf_C2H2_type"/>
</dbReference>
<name>A0A6J1R4G0_9HYME</name>
<dbReference type="OrthoDB" id="6359816at2759"/>
<dbReference type="RefSeq" id="XP_024889492.1">
    <property type="nucleotide sequence ID" value="XM_025033724.1"/>
</dbReference>
<dbReference type="GeneID" id="112465920"/>
<keyword evidence="1" id="KW-0479">Metal-binding</keyword>
<dbReference type="InterPro" id="IPR036236">
    <property type="entry name" value="Znf_C2H2_sf"/>
</dbReference>
<evidence type="ECO:0000256" key="2">
    <source>
        <dbReference type="ARBA" id="ARBA00022737"/>
    </source>
</evidence>
<keyword evidence="4" id="KW-0862">Zinc</keyword>
<keyword evidence="2" id="KW-0677">Repeat</keyword>
<organism evidence="7 8">
    <name type="scientific">Temnothorax curvispinosus</name>
    <dbReference type="NCBI Taxonomy" id="300111"/>
    <lineage>
        <taxon>Eukaryota</taxon>
        <taxon>Metazoa</taxon>
        <taxon>Ecdysozoa</taxon>
        <taxon>Arthropoda</taxon>
        <taxon>Hexapoda</taxon>
        <taxon>Insecta</taxon>
        <taxon>Pterygota</taxon>
        <taxon>Neoptera</taxon>
        <taxon>Endopterygota</taxon>
        <taxon>Hymenoptera</taxon>
        <taxon>Apocrita</taxon>
        <taxon>Aculeata</taxon>
        <taxon>Formicoidea</taxon>
        <taxon>Formicidae</taxon>
        <taxon>Myrmicinae</taxon>
        <taxon>Temnothorax</taxon>
    </lineage>
</organism>
<dbReference type="AlphaFoldDB" id="A0A6J1R4G0"/>
<dbReference type="SUPFAM" id="SSF57667">
    <property type="entry name" value="beta-beta-alpha zinc fingers"/>
    <property type="match status" value="1"/>
</dbReference>